<dbReference type="GO" id="GO:0016787">
    <property type="term" value="F:hydrolase activity"/>
    <property type="evidence" value="ECO:0007669"/>
    <property type="project" value="UniProtKB-KW"/>
</dbReference>
<evidence type="ECO:0000313" key="7">
    <source>
        <dbReference type="Proteomes" id="UP000032067"/>
    </source>
</evidence>
<dbReference type="Gene3D" id="2.40.50.90">
    <property type="match status" value="1"/>
</dbReference>
<evidence type="ECO:0000256" key="3">
    <source>
        <dbReference type="ARBA" id="ARBA00022801"/>
    </source>
</evidence>
<dbReference type="PANTHER" id="PTHR12302:SF3">
    <property type="entry name" value="SERINE_THREONINE-PROTEIN KINASE 31"/>
    <property type="match status" value="1"/>
</dbReference>
<feature type="chain" id="PRO_5002227681" evidence="4">
    <location>
        <begin position="24"/>
        <end position="175"/>
    </location>
</feature>
<feature type="signal peptide" evidence="4">
    <location>
        <begin position="1"/>
        <end position="23"/>
    </location>
</feature>
<evidence type="ECO:0000313" key="6">
    <source>
        <dbReference type="EMBL" id="KIQ26871.1"/>
    </source>
</evidence>
<dbReference type="Proteomes" id="UP000032067">
    <property type="component" value="Unassembled WGS sequence"/>
</dbReference>
<dbReference type="GO" id="GO:0004519">
    <property type="term" value="F:endonuclease activity"/>
    <property type="evidence" value="ECO:0007669"/>
    <property type="project" value="UniProtKB-KW"/>
</dbReference>
<keyword evidence="3" id="KW-0378">Hydrolase</keyword>
<dbReference type="PROSITE" id="PS50830">
    <property type="entry name" value="TNASE_3"/>
    <property type="match status" value="1"/>
</dbReference>
<keyword evidence="4" id="KW-0732">Signal</keyword>
<proteinExistence type="predicted"/>
<reference evidence="6 7" key="1">
    <citation type="submission" date="2014-12" db="EMBL/GenBank/DDBJ databases">
        <title>16Stimator: statistical estimation of ribosomal gene copy numbers from draft genome assemblies.</title>
        <authorList>
            <person name="Perisin M.A."/>
            <person name="Vetter M."/>
            <person name="Gilbert J.A."/>
            <person name="Bergelson J."/>
        </authorList>
    </citation>
    <scope>NUCLEOTIDE SEQUENCE [LARGE SCALE GENOMIC DNA]</scope>
    <source>
        <strain evidence="6 7">MEDvA23</strain>
    </source>
</reference>
<accession>A0A0D0M3J0</accession>
<gene>
    <name evidence="6" type="ORF">RT97_22875</name>
</gene>
<name>A0A0D0M3J0_VARPD</name>
<protein>
    <submittedName>
        <fullName evidence="6">Nuclease</fullName>
    </submittedName>
</protein>
<evidence type="ECO:0000256" key="4">
    <source>
        <dbReference type="SAM" id="SignalP"/>
    </source>
</evidence>
<evidence type="ECO:0000256" key="2">
    <source>
        <dbReference type="ARBA" id="ARBA00022759"/>
    </source>
</evidence>
<dbReference type="RefSeq" id="WP_042581119.1">
    <property type="nucleotide sequence ID" value="NZ_JXQQ01000058.1"/>
</dbReference>
<dbReference type="Pfam" id="PF00565">
    <property type="entry name" value="SNase"/>
    <property type="match status" value="1"/>
</dbReference>
<dbReference type="AlphaFoldDB" id="A0A0D0M3J0"/>
<dbReference type="EMBL" id="JXQQ01000058">
    <property type="protein sequence ID" value="KIQ26871.1"/>
    <property type="molecule type" value="Genomic_DNA"/>
</dbReference>
<organism evidence="6 7">
    <name type="scientific">Variovorax paradoxus</name>
    <dbReference type="NCBI Taxonomy" id="34073"/>
    <lineage>
        <taxon>Bacteria</taxon>
        <taxon>Pseudomonadati</taxon>
        <taxon>Pseudomonadota</taxon>
        <taxon>Betaproteobacteria</taxon>
        <taxon>Burkholderiales</taxon>
        <taxon>Comamonadaceae</taxon>
        <taxon>Variovorax</taxon>
    </lineage>
</organism>
<sequence length="175" mass="19807">MRFRPSLLFVPLVLFSFPLLAQAEPRTCLIVGVTDGDTLTARCGHIGSYEQVKVRIAAIDAPEKKQPYGQRSRQALSRLCYAEKAVITERDTDRYGRTVADVSCHGEDAGSRMVSGGWAWVYDYHKIATKRGGGLFRLQDSARAQRLGLWADAEPVPPWDWRKSQRESHWSDHLF</sequence>
<dbReference type="PANTHER" id="PTHR12302">
    <property type="entry name" value="EBNA2 BINDING PROTEIN P100"/>
    <property type="match status" value="1"/>
</dbReference>
<feature type="domain" description="TNase-like" evidence="5">
    <location>
        <begin position="24"/>
        <end position="152"/>
    </location>
</feature>
<dbReference type="OrthoDB" id="9805504at2"/>
<keyword evidence="2" id="KW-0255">Endonuclease</keyword>
<dbReference type="SUPFAM" id="SSF50199">
    <property type="entry name" value="Staphylococcal nuclease"/>
    <property type="match status" value="1"/>
</dbReference>
<evidence type="ECO:0000259" key="5">
    <source>
        <dbReference type="PROSITE" id="PS50830"/>
    </source>
</evidence>
<evidence type="ECO:0000256" key="1">
    <source>
        <dbReference type="ARBA" id="ARBA00022722"/>
    </source>
</evidence>
<dbReference type="SMART" id="SM00318">
    <property type="entry name" value="SNc"/>
    <property type="match status" value="1"/>
</dbReference>
<comment type="caution">
    <text evidence="6">The sequence shown here is derived from an EMBL/GenBank/DDBJ whole genome shotgun (WGS) entry which is preliminary data.</text>
</comment>
<keyword evidence="1" id="KW-0540">Nuclease</keyword>
<dbReference type="InterPro" id="IPR016071">
    <property type="entry name" value="Staphylococal_nuclease_OB-fold"/>
</dbReference>
<dbReference type="InterPro" id="IPR035437">
    <property type="entry name" value="SNase_OB-fold_sf"/>
</dbReference>